<name>A0ABR6TME8_9FIRM</name>
<dbReference type="InterPro" id="IPR058531">
    <property type="entry name" value="Baseplate_J_M"/>
</dbReference>
<dbReference type="Pfam" id="PF26078">
    <property type="entry name" value="Baseplate_J_M"/>
    <property type="match status" value="1"/>
</dbReference>
<dbReference type="Pfam" id="PF04865">
    <property type="entry name" value="Baseplate_J"/>
    <property type="match status" value="1"/>
</dbReference>
<evidence type="ECO:0000313" key="4">
    <source>
        <dbReference type="Proteomes" id="UP000713904"/>
    </source>
</evidence>
<dbReference type="RefSeq" id="WP_185624607.1">
    <property type="nucleotide sequence ID" value="NZ_JABGBW010000007.1"/>
</dbReference>
<evidence type="ECO:0000313" key="3">
    <source>
        <dbReference type="EMBL" id="MBC2576587.1"/>
    </source>
</evidence>
<dbReference type="PANTHER" id="PTHR37829">
    <property type="entry name" value="PHAGE-LIKE ELEMENT PBSX PROTEIN XKDT"/>
    <property type="match status" value="1"/>
</dbReference>
<evidence type="ECO:0000259" key="2">
    <source>
        <dbReference type="Pfam" id="PF26078"/>
    </source>
</evidence>
<dbReference type="InterPro" id="IPR006949">
    <property type="entry name" value="Barrel_Baseplate_J-like"/>
</dbReference>
<proteinExistence type="predicted"/>
<accession>A0ABR6TME8</accession>
<dbReference type="PANTHER" id="PTHR37829:SF3">
    <property type="entry name" value="PROTEIN JAYE-RELATED"/>
    <property type="match status" value="1"/>
</dbReference>
<comment type="caution">
    <text evidence="3">The sequence shown here is derived from an EMBL/GenBank/DDBJ whole genome shotgun (WGS) entry which is preliminary data.</text>
</comment>
<dbReference type="Proteomes" id="UP000713904">
    <property type="component" value="Unassembled WGS sequence"/>
</dbReference>
<protein>
    <submittedName>
        <fullName evidence="3">Baseplate J/gp47 family protein</fullName>
    </submittedName>
</protein>
<reference evidence="3 4" key="1">
    <citation type="submission" date="2020-05" db="EMBL/GenBank/DDBJ databases">
        <title>Draft genome of xy-202 and genomic insight in genome of the genus Peptostreptococcus.</title>
        <authorList>
            <person name="Zhang Z."/>
        </authorList>
    </citation>
    <scope>NUCLEOTIDE SEQUENCE [LARGE SCALE GENOMIC DNA]</scope>
    <source>
        <strain evidence="3 4">DSM 27025</strain>
    </source>
</reference>
<feature type="domain" description="Baseplate J-like central" evidence="2">
    <location>
        <begin position="184"/>
        <end position="252"/>
    </location>
</feature>
<dbReference type="EMBL" id="JABGBW010000007">
    <property type="protein sequence ID" value="MBC2576587.1"/>
    <property type="molecule type" value="Genomic_DNA"/>
</dbReference>
<feature type="domain" description="Baseplate protein J-like barrel" evidence="1">
    <location>
        <begin position="85"/>
        <end position="161"/>
    </location>
</feature>
<dbReference type="InterPro" id="IPR052399">
    <property type="entry name" value="Phage_Baseplate_Assmbl_Protein"/>
</dbReference>
<gene>
    <name evidence="3" type="ORF">HLB29_07780</name>
</gene>
<keyword evidence="4" id="KW-1185">Reference proteome</keyword>
<sequence length="339" mass="38001">MKVRSKDEILNSMIDNFSLPYPVYEGTITHAIFSTVANAIAREYSIKDEEEKQIFLIDSRNEFLDKRAWEFGYDRKNGEFASGELTFEGTQGIVIPIGLKLKCNGIDFEVSESGQINDEGEGNAYVICTQLGNKGNIKAGTEFICDDMDFNKIYNANDLVGGIDIESDEDFNTRFFHTQRHKGTSGNEEHYEEWAKEVDGVTDAKATGLKNGNGTVEIVIAGKNNVVDELIINKVKEHIDITRPIGCKTTIKSMSDYSINITARIKTNSDIKSEFTYLANNYLNTCKENIVYSKLYSILANMSNVIDVLDFLVNDSKNNIKITTEQKAKVGILKIEVVD</sequence>
<evidence type="ECO:0000259" key="1">
    <source>
        <dbReference type="Pfam" id="PF04865"/>
    </source>
</evidence>
<organism evidence="3 4">
    <name type="scientific">Peptostreptococcus canis</name>
    <dbReference type="NCBI Taxonomy" id="1159213"/>
    <lineage>
        <taxon>Bacteria</taxon>
        <taxon>Bacillati</taxon>
        <taxon>Bacillota</taxon>
        <taxon>Clostridia</taxon>
        <taxon>Peptostreptococcales</taxon>
        <taxon>Peptostreptococcaceae</taxon>
        <taxon>Peptostreptococcus</taxon>
    </lineage>
</organism>